<dbReference type="PANTHER" id="PTHR34351:SF1">
    <property type="entry name" value="SLR1927 PROTEIN"/>
    <property type="match status" value="1"/>
</dbReference>
<dbReference type="PANTHER" id="PTHR34351">
    <property type="entry name" value="SLR1927 PROTEIN-RELATED"/>
    <property type="match status" value="1"/>
</dbReference>
<evidence type="ECO:0000256" key="1">
    <source>
        <dbReference type="SAM" id="MobiDB-lite"/>
    </source>
</evidence>
<reference evidence="3 4" key="1">
    <citation type="submission" date="2019-02" db="EMBL/GenBank/DDBJ databases">
        <authorList>
            <person name="Sun L."/>
            <person name="Pan D."/>
            <person name="Wu X."/>
        </authorList>
    </citation>
    <scope>NUCLEOTIDE SEQUENCE [LARGE SCALE GENOMIC DNA]</scope>
    <source>
        <strain evidence="3 4">JW-1</strain>
    </source>
</reference>
<dbReference type="RefSeq" id="WP_130109017.1">
    <property type="nucleotide sequence ID" value="NZ_CP035806.1"/>
</dbReference>
<keyword evidence="2" id="KW-0472">Membrane</keyword>
<gene>
    <name evidence="3" type="ORF">EVS81_02690</name>
</gene>
<proteinExistence type="predicted"/>
<dbReference type="KEGG" id="ltr:EVS81_02690"/>
<name>A0A4P6KDB8_9MICO</name>
<feature type="transmembrane region" description="Helical" evidence="2">
    <location>
        <begin position="44"/>
        <end position="62"/>
    </location>
</feature>
<dbReference type="Proteomes" id="UP000289260">
    <property type="component" value="Chromosome"/>
</dbReference>
<protein>
    <submittedName>
        <fullName evidence="3">DUF58 domain-containing protein</fullName>
    </submittedName>
</protein>
<dbReference type="AlphaFoldDB" id="A0A4P6KDB8"/>
<evidence type="ECO:0000313" key="3">
    <source>
        <dbReference type="EMBL" id="QBE47868.1"/>
    </source>
</evidence>
<organism evidence="3 4">
    <name type="scientific">Leucobacter triazinivorans</name>
    <dbReference type="NCBI Taxonomy" id="1784719"/>
    <lineage>
        <taxon>Bacteria</taxon>
        <taxon>Bacillati</taxon>
        <taxon>Actinomycetota</taxon>
        <taxon>Actinomycetes</taxon>
        <taxon>Micrococcales</taxon>
        <taxon>Microbacteriaceae</taxon>
        <taxon>Leucobacter</taxon>
    </lineage>
</organism>
<dbReference type="EMBL" id="CP035806">
    <property type="protein sequence ID" value="QBE47868.1"/>
    <property type="molecule type" value="Genomic_DNA"/>
</dbReference>
<evidence type="ECO:0000256" key="2">
    <source>
        <dbReference type="SAM" id="Phobius"/>
    </source>
</evidence>
<keyword evidence="2" id="KW-0812">Transmembrane</keyword>
<accession>A0A4P6KDB8</accession>
<evidence type="ECO:0000313" key="4">
    <source>
        <dbReference type="Proteomes" id="UP000289260"/>
    </source>
</evidence>
<dbReference type="OrthoDB" id="9812729at2"/>
<sequence>MNGSPRLLRAMPLTLTARGAALLVLAAAAGGLWAAVRLRDVLALAALAVAAVAVSIVWLLLIRIRLRPRAELTTDVRTPSAGDVVTATAVVQHDLACSHSAELVWEMPGDVGARPIVLRRRAEARQSVRWTAERRGAFALSAAALVISDPLGIARMRIHLGASAEVLVLPTPLPPELMPGGLGARDGAHRTPPRQAVRPTPGSSRSVTAEEAGEALREYRPGDPPRRVHWKQSARQDRLLVNLPEHGTGERFAVALIVDSDAYRAARDGTPPEDFEQAVSLAAALVTRLGGSVVARRTAPRRSALDLRTVRGAGGTPLVDRAAVGAAEALRALARAQPVRVLARAQPVSGPSDARPAGLDFRPTAIITGSVTPEVVALASRSPAGTVVITSPEVRGSTPGSALPRGWELVRAPGTRASAAGAVAGSAAAGSVAAGSAAAAGTGRPG</sequence>
<keyword evidence="2" id="KW-1133">Transmembrane helix</keyword>
<feature type="region of interest" description="Disordered" evidence="1">
    <location>
        <begin position="178"/>
        <end position="208"/>
    </location>
</feature>
<keyword evidence="4" id="KW-1185">Reference proteome</keyword>